<evidence type="ECO:0000256" key="9">
    <source>
        <dbReference type="ARBA" id="ARBA00022989"/>
    </source>
</evidence>
<dbReference type="InterPro" id="IPR017241">
    <property type="entry name" value="Toll-like_receptor"/>
</dbReference>
<keyword evidence="10 14" id="KW-0472">Membrane</keyword>
<dbReference type="SUPFAM" id="SSF52058">
    <property type="entry name" value="L domain-like"/>
    <property type="match status" value="1"/>
</dbReference>
<dbReference type="Pfam" id="PF01582">
    <property type="entry name" value="TIR"/>
    <property type="match status" value="1"/>
</dbReference>
<dbReference type="SMART" id="SM00255">
    <property type="entry name" value="TIR"/>
    <property type="match status" value="1"/>
</dbReference>
<reference evidence="16 17" key="1">
    <citation type="submission" date="2020-06" db="EMBL/GenBank/DDBJ databases">
        <authorList>
            <person name="Li R."/>
            <person name="Bekaert M."/>
        </authorList>
    </citation>
    <scope>NUCLEOTIDE SEQUENCE [LARGE SCALE GENOMIC DNA]</scope>
    <source>
        <strain evidence="17">wild</strain>
    </source>
</reference>
<dbReference type="Gene3D" id="3.40.50.10140">
    <property type="entry name" value="Toll/interleukin-1 receptor homology (TIR) domain"/>
    <property type="match status" value="1"/>
</dbReference>
<evidence type="ECO:0000256" key="4">
    <source>
        <dbReference type="ARBA" id="ARBA00022614"/>
    </source>
</evidence>
<comment type="similarity">
    <text evidence="2">Belongs to the Toll-like receptor family.</text>
</comment>
<feature type="disulfide bond" evidence="13">
    <location>
        <begin position="71"/>
        <end position="77"/>
    </location>
</feature>
<dbReference type="SMART" id="SM00369">
    <property type="entry name" value="LRR_TYP"/>
    <property type="match status" value="5"/>
</dbReference>
<dbReference type="Pfam" id="PF13855">
    <property type="entry name" value="LRR_8"/>
    <property type="match status" value="2"/>
</dbReference>
<keyword evidence="4" id="KW-0433">Leucine-rich repeat</keyword>
<proteinExistence type="inferred from homology"/>
<keyword evidence="17" id="KW-1185">Reference proteome</keyword>
<protein>
    <recommendedName>
        <fullName evidence="15">TIR domain-containing protein</fullName>
    </recommendedName>
</protein>
<dbReference type="Gene3D" id="3.80.10.10">
    <property type="entry name" value="Ribonuclease Inhibitor"/>
    <property type="match status" value="2"/>
</dbReference>
<dbReference type="PIRSF" id="PIRSF037595">
    <property type="entry name" value="Toll-like_receptor"/>
    <property type="match status" value="1"/>
</dbReference>
<evidence type="ECO:0000256" key="3">
    <source>
        <dbReference type="ARBA" id="ARBA00022588"/>
    </source>
</evidence>
<sequence>MITLYPIIDLRQVYKNQHITIVLIISCLYFLKIELHKNSIRNLMASKITLKHLVIVLCICQYVVLAISLPCDFNEKCRCTNIPQHAEMGREVMLNVDCSNRKLQDVPDLPANVYTLSLKKNNIKVINDYQFSLLRNVSELDISYNKIKRLNRFSFNGLSNLLILNLNNNPLPYTERAIPSEVFKSLISLKHLCIRFTSAIGTLLPEVALSNLKLLESLEIDIPLITPYKVVFSKSFDSLVHLETLKIGTCLVFGIKNDTFSHLVYLKNIYFDIICEILILPGAHHCLQKLHKIEMHFFSQYDVFSIVHAIKELKLTPVQTIVFKNTFFHGREEPYYTWNALASGLNGSSVQNLQLTGNNPVSLFPLSKIFPAPPSLLTLNLSSNKLDQFELELTNIQKLILRDNHLGNFLRLKSLNKHIKGNSKLKYIDISMNRIYKLKSSIFHGHPELRYINLSHNYLQEVLFDVSQANYLKYLVLSNNFISAFNQKSMRMFDHLSLNSNLTIYLLNNSLECTCKTLIFWKWIVLTRVNVFFDRRCVSEDGTVVRFLSTNKIIQKLKKECIAYTSFIIIASIVLLATLICIAVAVVYKYRWKLRYMFYLAKSKHHRHKASTDDKQYVYDAFISYCEHDKSFVINDCIKNLEMERNFKLCVHQRDFIPGEEITTNITNAIHESRKTICILTKQFFDSYYCMFEFNMARMESIYSRDKRNIIFLIFVEQILPQNMPLVLLELVQKDSYIEYPNDEQGNVVFWDKIDEALRQ</sequence>
<dbReference type="SUPFAM" id="SSF52200">
    <property type="entry name" value="Toll/Interleukin receptor TIR domain"/>
    <property type="match status" value="1"/>
</dbReference>
<evidence type="ECO:0000256" key="6">
    <source>
        <dbReference type="ARBA" id="ARBA00022729"/>
    </source>
</evidence>
<evidence type="ECO:0000256" key="5">
    <source>
        <dbReference type="ARBA" id="ARBA00022692"/>
    </source>
</evidence>
<keyword evidence="11" id="KW-0675">Receptor</keyword>
<evidence type="ECO:0000313" key="17">
    <source>
        <dbReference type="Proteomes" id="UP000507470"/>
    </source>
</evidence>
<evidence type="ECO:0000256" key="2">
    <source>
        <dbReference type="ARBA" id="ARBA00009634"/>
    </source>
</evidence>
<dbReference type="InterPro" id="IPR003591">
    <property type="entry name" value="Leu-rich_rpt_typical-subtyp"/>
</dbReference>
<organism evidence="16 17">
    <name type="scientific">Mytilus coruscus</name>
    <name type="common">Sea mussel</name>
    <dbReference type="NCBI Taxonomy" id="42192"/>
    <lineage>
        <taxon>Eukaryota</taxon>
        <taxon>Metazoa</taxon>
        <taxon>Spiralia</taxon>
        <taxon>Lophotrochozoa</taxon>
        <taxon>Mollusca</taxon>
        <taxon>Bivalvia</taxon>
        <taxon>Autobranchia</taxon>
        <taxon>Pteriomorphia</taxon>
        <taxon>Mytilida</taxon>
        <taxon>Mytiloidea</taxon>
        <taxon>Mytilidae</taxon>
        <taxon>Mytilinae</taxon>
        <taxon>Mytilus</taxon>
    </lineage>
</organism>
<dbReference type="PANTHER" id="PTHR24365:SF541">
    <property type="entry name" value="PROTEIN TOLL-RELATED"/>
    <property type="match status" value="1"/>
</dbReference>
<evidence type="ECO:0000256" key="11">
    <source>
        <dbReference type="ARBA" id="ARBA00023170"/>
    </source>
</evidence>
<dbReference type="Proteomes" id="UP000507470">
    <property type="component" value="Unassembled WGS sequence"/>
</dbReference>
<dbReference type="GO" id="GO:0045087">
    <property type="term" value="P:innate immune response"/>
    <property type="evidence" value="ECO:0007669"/>
    <property type="project" value="UniProtKB-KW"/>
</dbReference>
<keyword evidence="9 14" id="KW-1133">Transmembrane helix</keyword>
<dbReference type="AlphaFoldDB" id="A0A6J8D9B2"/>
<accession>A0A6J8D9B2</accession>
<dbReference type="PANTHER" id="PTHR24365">
    <property type="entry name" value="TOLL-LIKE RECEPTOR"/>
    <property type="match status" value="1"/>
</dbReference>
<evidence type="ECO:0000313" key="16">
    <source>
        <dbReference type="EMBL" id="CAC5405298.1"/>
    </source>
</evidence>
<keyword evidence="6" id="KW-0732">Signal</keyword>
<dbReference type="GO" id="GO:0002224">
    <property type="term" value="P:toll-like receptor signaling pathway"/>
    <property type="evidence" value="ECO:0007669"/>
    <property type="project" value="InterPro"/>
</dbReference>
<dbReference type="InterPro" id="IPR001611">
    <property type="entry name" value="Leu-rich_rpt"/>
</dbReference>
<comment type="subcellular location">
    <subcellularLocation>
        <location evidence="1">Membrane</location>
        <topology evidence="1">Single-pass type I membrane protein</topology>
    </subcellularLocation>
</comment>
<evidence type="ECO:0000256" key="12">
    <source>
        <dbReference type="ARBA" id="ARBA00023180"/>
    </source>
</evidence>
<evidence type="ECO:0000256" key="1">
    <source>
        <dbReference type="ARBA" id="ARBA00004479"/>
    </source>
</evidence>
<dbReference type="PRINTS" id="PR01537">
    <property type="entry name" value="INTRLKN1R1F"/>
</dbReference>
<evidence type="ECO:0000256" key="14">
    <source>
        <dbReference type="SAM" id="Phobius"/>
    </source>
</evidence>
<keyword evidence="7" id="KW-0677">Repeat</keyword>
<keyword evidence="8" id="KW-0391">Immunity</keyword>
<dbReference type="InterPro" id="IPR000157">
    <property type="entry name" value="TIR_dom"/>
</dbReference>
<evidence type="ECO:0000256" key="13">
    <source>
        <dbReference type="PIRSR" id="PIRSR037595-2"/>
    </source>
</evidence>
<feature type="transmembrane region" description="Helical" evidence="14">
    <location>
        <begin position="562"/>
        <end position="588"/>
    </location>
</feature>
<keyword evidence="3" id="KW-0399">Innate immunity</keyword>
<keyword evidence="13" id="KW-1015">Disulfide bond</keyword>
<dbReference type="OrthoDB" id="6080464at2759"/>
<dbReference type="InterPro" id="IPR035897">
    <property type="entry name" value="Toll_tir_struct_dom_sf"/>
</dbReference>
<name>A0A6J8D9B2_MYTCO</name>
<keyword evidence="12" id="KW-0325">Glycoprotein</keyword>
<gene>
    <name evidence="16" type="ORF">MCOR_39007</name>
</gene>
<feature type="domain" description="TIR" evidence="15">
    <location>
        <begin position="617"/>
        <end position="758"/>
    </location>
</feature>
<dbReference type="EMBL" id="CACVKT020007119">
    <property type="protein sequence ID" value="CAC5405298.1"/>
    <property type="molecule type" value="Genomic_DNA"/>
</dbReference>
<evidence type="ECO:0000256" key="10">
    <source>
        <dbReference type="ARBA" id="ARBA00023136"/>
    </source>
</evidence>
<dbReference type="FunFam" id="3.40.50.10140:FF:000001">
    <property type="entry name" value="Toll-like receptor 2"/>
    <property type="match status" value="1"/>
</dbReference>
<dbReference type="GO" id="GO:0004888">
    <property type="term" value="F:transmembrane signaling receptor activity"/>
    <property type="evidence" value="ECO:0007669"/>
    <property type="project" value="InterPro"/>
</dbReference>
<dbReference type="PROSITE" id="PS50104">
    <property type="entry name" value="TIR"/>
    <property type="match status" value="1"/>
</dbReference>
<evidence type="ECO:0000259" key="15">
    <source>
        <dbReference type="PROSITE" id="PS50104"/>
    </source>
</evidence>
<dbReference type="GO" id="GO:0005886">
    <property type="term" value="C:plasma membrane"/>
    <property type="evidence" value="ECO:0007669"/>
    <property type="project" value="TreeGrafter"/>
</dbReference>
<evidence type="ECO:0000256" key="8">
    <source>
        <dbReference type="ARBA" id="ARBA00022859"/>
    </source>
</evidence>
<evidence type="ECO:0000256" key="7">
    <source>
        <dbReference type="ARBA" id="ARBA00022737"/>
    </source>
</evidence>
<dbReference type="InterPro" id="IPR032675">
    <property type="entry name" value="LRR_dom_sf"/>
</dbReference>
<keyword evidence="5 14" id="KW-0812">Transmembrane</keyword>